<protein>
    <recommendedName>
        <fullName evidence="8">Protein kinase domain-containing protein</fullName>
    </recommendedName>
</protein>
<dbReference type="InterPro" id="IPR011009">
    <property type="entry name" value="Kinase-like_dom_sf"/>
</dbReference>
<keyword evidence="2" id="KW-0723">Serine/threonine-protein kinase</keyword>
<feature type="region of interest" description="Disordered" evidence="7">
    <location>
        <begin position="69"/>
        <end position="107"/>
    </location>
</feature>
<comment type="similarity">
    <text evidence="1">Belongs to the protein kinase superfamily. CAMK Ser/Thr protein kinase family.</text>
</comment>
<name>A0A9Q1G9C6_SYNKA</name>
<evidence type="ECO:0000256" key="2">
    <source>
        <dbReference type="ARBA" id="ARBA00022527"/>
    </source>
</evidence>
<dbReference type="Proteomes" id="UP001152622">
    <property type="component" value="Chromosome 1"/>
</dbReference>
<keyword evidence="4" id="KW-0547">Nucleotide-binding</keyword>
<dbReference type="SUPFAM" id="SSF56112">
    <property type="entry name" value="Protein kinase-like (PK-like)"/>
    <property type="match status" value="1"/>
</dbReference>
<evidence type="ECO:0000256" key="4">
    <source>
        <dbReference type="ARBA" id="ARBA00022741"/>
    </source>
</evidence>
<evidence type="ECO:0000256" key="6">
    <source>
        <dbReference type="ARBA" id="ARBA00022840"/>
    </source>
</evidence>
<evidence type="ECO:0000313" key="9">
    <source>
        <dbReference type="EMBL" id="KAJ8379413.1"/>
    </source>
</evidence>
<evidence type="ECO:0000313" key="10">
    <source>
        <dbReference type="Proteomes" id="UP001152622"/>
    </source>
</evidence>
<dbReference type="OrthoDB" id="40902at2759"/>
<keyword evidence="10" id="KW-1185">Reference proteome</keyword>
<gene>
    <name evidence="9" type="ORF">SKAU_G00001910</name>
</gene>
<sequence>MFVRDQITQGCYRFIPSNWAKVSEQAKDLVKKLLVVDPKKRLTVEEALQHPWMQASDEQMKATAFEVMYPAGEGPRPSTSRKRPLEDKDEDEQPGKRRPGPPAAEAE</sequence>
<dbReference type="GO" id="GO:0005524">
    <property type="term" value="F:ATP binding"/>
    <property type="evidence" value="ECO:0007669"/>
    <property type="project" value="UniProtKB-KW"/>
</dbReference>
<comment type="caution">
    <text evidence="9">The sequence shown here is derived from an EMBL/GenBank/DDBJ whole genome shotgun (WGS) entry which is preliminary data.</text>
</comment>
<reference evidence="9" key="1">
    <citation type="journal article" date="2023" name="Science">
        <title>Genome structures resolve the early diversification of teleost fishes.</title>
        <authorList>
            <person name="Parey E."/>
            <person name="Louis A."/>
            <person name="Montfort J."/>
            <person name="Bouchez O."/>
            <person name="Roques C."/>
            <person name="Iampietro C."/>
            <person name="Lluch J."/>
            <person name="Castinel A."/>
            <person name="Donnadieu C."/>
            <person name="Desvignes T."/>
            <person name="Floi Bucao C."/>
            <person name="Jouanno E."/>
            <person name="Wen M."/>
            <person name="Mejri S."/>
            <person name="Dirks R."/>
            <person name="Jansen H."/>
            <person name="Henkel C."/>
            <person name="Chen W.J."/>
            <person name="Zahm M."/>
            <person name="Cabau C."/>
            <person name="Klopp C."/>
            <person name="Thompson A.W."/>
            <person name="Robinson-Rechavi M."/>
            <person name="Braasch I."/>
            <person name="Lecointre G."/>
            <person name="Bobe J."/>
            <person name="Postlethwait J.H."/>
            <person name="Berthelot C."/>
            <person name="Roest Crollius H."/>
            <person name="Guiguen Y."/>
        </authorList>
    </citation>
    <scope>NUCLEOTIDE SEQUENCE</scope>
    <source>
        <strain evidence="9">WJC10195</strain>
    </source>
</reference>
<evidence type="ECO:0000256" key="3">
    <source>
        <dbReference type="ARBA" id="ARBA00022679"/>
    </source>
</evidence>
<accession>A0A9Q1G9C6</accession>
<dbReference type="Pfam" id="PF00069">
    <property type="entry name" value="Pkinase"/>
    <property type="match status" value="1"/>
</dbReference>
<evidence type="ECO:0000256" key="1">
    <source>
        <dbReference type="ARBA" id="ARBA00006692"/>
    </source>
</evidence>
<proteinExistence type="inferred from homology"/>
<dbReference type="InterPro" id="IPR050205">
    <property type="entry name" value="CDPK_Ser/Thr_kinases"/>
</dbReference>
<dbReference type="PANTHER" id="PTHR24349">
    <property type="entry name" value="SERINE/THREONINE-PROTEIN KINASE"/>
    <property type="match status" value="1"/>
</dbReference>
<evidence type="ECO:0000256" key="7">
    <source>
        <dbReference type="SAM" id="MobiDB-lite"/>
    </source>
</evidence>
<dbReference type="InterPro" id="IPR000719">
    <property type="entry name" value="Prot_kinase_dom"/>
</dbReference>
<feature type="domain" description="Protein kinase" evidence="8">
    <location>
        <begin position="1"/>
        <end position="53"/>
    </location>
</feature>
<dbReference type="Gene3D" id="1.10.510.10">
    <property type="entry name" value="Transferase(Phosphotransferase) domain 1"/>
    <property type="match status" value="1"/>
</dbReference>
<keyword evidence="6" id="KW-0067">ATP-binding</keyword>
<evidence type="ECO:0000259" key="8">
    <source>
        <dbReference type="PROSITE" id="PS50011"/>
    </source>
</evidence>
<keyword evidence="5" id="KW-0418">Kinase</keyword>
<keyword evidence="3" id="KW-0808">Transferase</keyword>
<dbReference type="GO" id="GO:0004674">
    <property type="term" value="F:protein serine/threonine kinase activity"/>
    <property type="evidence" value="ECO:0007669"/>
    <property type="project" value="UniProtKB-KW"/>
</dbReference>
<dbReference type="PROSITE" id="PS50011">
    <property type="entry name" value="PROTEIN_KINASE_DOM"/>
    <property type="match status" value="1"/>
</dbReference>
<evidence type="ECO:0000256" key="5">
    <source>
        <dbReference type="ARBA" id="ARBA00022777"/>
    </source>
</evidence>
<organism evidence="9 10">
    <name type="scientific">Synaphobranchus kaupii</name>
    <name type="common">Kaup's arrowtooth eel</name>
    <dbReference type="NCBI Taxonomy" id="118154"/>
    <lineage>
        <taxon>Eukaryota</taxon>
        <taxon>Metazoa</taxon>
        <taxon>Chordata</taxon>
        <taxon>Craniata</taxon>
        <taxon>Vertebrata</taxon>
        <taxon>Euteleostomi</taxon>
        <taxon>Actinopterygii</taxon>
        <taxon>Neopterygii</taxon>
        <taxon>Teleostei</taxon>
        <taxon>Anguilliformes</taxon>
        <taxon>Synaphobranchidae</taxon>
        <taxon>Synaphobranchus</taxon>
    </lineage>
</organism>
<dbReference type="EMBL" id="JAINUF010000001">
    <property type="protein sequence ID" value="KAJ8379413.1"/>
    <property type="molecule type" value="Genomic_DNA"/>
</dbReference>
<dbReference type="AlphaFoldDB" id="A0A9Q1G9C6"/>